<evidence type="ECO:0000256" key="3">
    <source>
        <dbReference type="ARBA" id="ARBA00022553"/>
    </source>
</evidence>
<dbReference type="SUPFAM" id="SSF47384">
    <property type="entry name" value="Homodimeric domain of signal transducing histidine kinase"/>
    <property type="match status" value="1"/>
</dbReference>
<dbReference type="CDD" id="cd00082">
    <property type="entry name" value="HisKA"/>
    <property type="match status" value="1"/>
</dbReference>
<name>A0A419EVN4_9BACT</name>
<dbReference type="Proteomes" id="UP000285961">
    <property type="component" value="Unassembled WGS sequence"/>
</dbReference>
<comment type="caution">
    <text evidence="6">The sequence shown here is derived from an EMBL/GenBank/DDBJ whole genome shotgun (WGS) entry which is preliminary data.</text>
</comment>
<evidence type="ECO:0000256" key="1">
    <source>
        <dbReference type="ARBA" id="ARBA00000085"/>
    </source>
</evidence>
<accession>A0A419EVN4</accession>
<evidence type="ECO:0000259" key="5">
    <source>
        <dbReference type="PROSITE" id="PS50110"/>
    </source>
</evidence>
<dbReference type="SUPFAM" id="SSF52172">
    <property type="entry name" value="CheY-like"/>
    <property type="match status" value="1"/>
</dbReference>
<gene>
    <name evidence="6" type="ORF">C4532_12675</name>
</gene>
<comment type="catalytic activity">
    <reaction evidence="1">
        <text>ATP + protein L-histidine = ADP + protein N-phospho-L-histidine.</text>
        <dbReference type="EC" id="2.7.13.3"/>
    </reaction>
</comment>
<dbReference type="EC" id="2.7.13.3" evidence="2"/>
<dbReference type="EMBL" id="QZKI01000091">
    <property type="protein sequence ID" value="RJP68495.1"/>
    <property type="molecule type" value="Genomic_DNA"/>
</dbReference>
<feature type="domain" description="Response regulatory" evidence="5">
    <location>
        <begin position="6"/>
        <end position="120"/>
    </location>
</feature>
<dbReference type="InterPro" id="IPR003661">
    <property type="entry name" value="HisK_dim/P_dom"/>
</dbReference>
<dbReference type="Pfam" id="PF00512">
    <property type="entry name" value="HisKA"/>
    <property type="match status" value="1"/>
</dbReference>
<dbReference type="AlphaFoldDB" id="A0A419EVN4"/>
<reference evidence="6 7" key="1">
    <citation type="journal article" date="2017" name="ISME J.">
        <title>Energy and carbon metabolisms in a deep terrestrial subsurface fluid microbial community.</title>
        <authorList>
            <person name="Momper L."/>
            <person name="Jungbluth S.P."/>
            <person name="Lee M.D."/>
            <person name="Amend J.P."/>
        </authorList>
    </citation>
    <scope>NUCLEOTIDE SEQUENCE [LARGE SCALE GENOMIC DNA]</scope>
    <source>
        <strain evidence="6">SURF_17</strain>
    </source>
</reference>
<evidence type="ECO:0000313" key="7">
    <source>
        <dbReference type="Proteomes" id="UP000285961"/>
    </source>
</evidence>
<evidence type="ECO:0000256" key="4">
    <source>
        <dbReference type="PROSITE-ProRule" id="PRU00169"/>
    </source>
</evidence>
<dbReference type="Pfam" id="PF00072">
    <property type="entry name" value="Response_reg"/>
    <property type="match status" value="1"/>
</dbReference>
<dbReference type="InterPro" id="IPR050595">
    <property type="entry name" value="Bact_response_regulator"/>
</dbReference>
<dbReference type="GO" id="GO:0000155">
    <property type="term" value="F:phosphorelay sensor kinase activity"/>
    <property type="evidence" value="ECO:0007669"/>
    <property type="project" value="InterPro"/>
</dbReference>
<feature type="modified residue" description="4-aspartylphosphate" evidence="4">
    <location>
        <position position="55"/>
    </location>
</feature>
<dbReference type="Gene3D" id="3.40.50.2300">
    <property type="match status" value="1"/>
</dbReference>
<dbReference type="CDD" id="cd00156">
    <property type="entry name" value="REC"/>
    <property type="match status" value="1"/>
</dbReference>
<dbReference type="PANTHER" id="PTHR44591:SF25">
    <property type="entry name" value="CHEMOTAXIS TWO-COMPONENT RESPONSE REGULATOR"/>
    <property type="match status" value="1"/>
</dbReference>
<dbReference type="PANTHER" id="PTHR44591">
    <property type="entry name" value="STRESS RESPONSE REGULATOR PROTEIN 1"/>
    <property type="match status" value="1"/>
</dbReference>
<dbReference type="Gene3D" id="1.10.287.130">
    <property type="match status" value="1"/>
</dbReference>
<evidence type="ECO:0000256" key="2">
    <source>
        <dbReference type="ARBA" id="ARBA00012438"/>
    </source>
</evidence>
<protein>
    <recommendedName>
        <fullName evidence="2">histidine kinase</fullName>
        <ecNumber evidence="2">2.7.13.3</ecNumber>
    </recommendedName>
</protein>
<keyword evidence="3 4" id="KW-0597">Phosphoprotein</keyword>
<dbReference type="InterPro" id="IPR011006">
    <property type="entry name" value="CheY-like_superfamily"/>
</dbReference>
<dbReference type="InterPro" id="IPR036097">
    <property type="entry name" value="HisK_dim/P_sf"/>
</dbReference>
<proteinExistence type="predicted"/>
<organism evidence="6 7">
    <name type="scientific">Candidatus Abyssobacteria bacterium SURF_17</name>
    <dbReference type="NCBI Taxonomy" id="2093361"/>
    <lineage>
        <taxon>Bacteria</taxon>
        <taxon>Pseudomonadati</taxon>
        <taxon>Candidatus Hydrogenedentota</taxon>
        <taxon>Candidatus Abyssobacteria</taxon>
    </lineage>
</organism>
<dbReference type="PROSITE" id="PS50110">
    <property type="entry name" value="RESPONSE_REGULATORY"/>
    <property type="match status" value="1"/>
</dbReference>
<dbReference type="InterPro" id="IPR001789">
    <property type="entry name" value="Sig_transdc_resp-reg_receiver"/>
</dbReference>
<evidence type="ECO:0000313" key="6">
    <source>
        <dbReference type="EMBL" id="RJP68495.1"/>
    </source>
</evidence>
<dbReference type="SMART" id="SM00448">
    <property type="entry name" value="REC"/>
    <property type="match status" value="1"/>
</dbReference>
<sequence length="215" mass="24319">MAEMSKILVIDDEKRMCDSIKVLLSNIGYEVDTAENGRTGIERLKSEHYGLVITDLMMPELDGFAVMKYIKENCSNTLIIVITGYASVESAVRAIRSGAYDYILKPFDFEIIKISVERAWDKLKLEQELEKTRKLAQVAERAITLNNELNSPLSVTSGFAQLLQMRLGENSDETVKRQVNAIVKASESMHQMTSQFQRFARNLLNESPEPSLGMF</sequence>